<evidence type="ECO:0000256" key="1">
    <source>
        <dbReference type="SAM" id="MobiDB-lite"/>
    </source>
</evidence>
<proteinExistence type="predicted"/>
<organism evidence="2 3">
    <name type="scientific">Dorcoceras hygrometricum</name>
    <dbReference type="NCBI Taxonomy" id="472368"/>
    <lineage>
        <taxon>Eukaryota</taxon>
        <taxon>Viridiplantae</taxon>
        <taxon>Streptophyta</taxon>
        <taxon>Embryophyta</taxon>
        <taxon>Tracheophyta</taxon>
        <taxon>Spermatophyta</taxon>
        <taxon>Magnoliopsida</taxon>
        <taxon>eudicotyledons</taxon>
        <taxon>Gunneridae</taxon>
        <taxon>Pentapetalae</taxon>
        <taxon>asterids</taxon>
        <taxon>lamiids</taxon>
        <taxon>Lamiales</taxon>
        <taxon>Gesneriaceae</taxon>
        <taxon>Didymocarpoideae</taxon>
        <taxon>Trichosporeae</taxon>
        <taxon>Loxocarpinae</taxon>
        <taxon>Dorcoceras</taxon>
    </lineage>
</organism>
<sequence length="97" mass="11174">MSTNAVIKCRSNHKRSAIYFTERPAGRSQGHEICSNEKKDWLEMTPEDEEESACWGTRETQSSKDDEDQLKSGCKREEKKRAFNGLKKQPARTRPAQ</sequence>
<reference evidence="2 3" key="1">
    <citation type="journal article" date="2015" name="Proc. Natl. Acad. Sci. U.S.A.">
        <title>The resurrection genome of Boea hygrometrica: A blueprint for survival of dehydration.</title>
        <authorList>
            <person name="Xiao L."/>
            <person name="Yang G."/>
            <person name="Zhang L."/>
            <person name="Yang X."/>
            <person name="Zhao S."/>
            <person name="Ji Z."/>
            <person name="Zhou Q."/>
            <person name="Hu M."/>
            <person name="Wang Y."/>
            <person name="Chen M."/>
            <person name="Xu Y."/>
            <person name="Jin H."/>
            <person name="Xiao X."/>
            <person name="Hu G."/>
            <person name="Bao F."/>
            <person name="Hu Y."/>
            <person name="Wan P."/>
            <person name="Li L."/>
            <person name="Deng X."/>
            <person name="Kuang T."/>
            <person name="Xiang C."/>
            <person name="Zhu J.K."/>
            <person name="Oliver M.J."/>
            <person name="He Y."/>
        </authorList>
    </citation>
    <scope>NUCLEOTIDE SEQUENCE [LARGE SCALE GENOMIC DNA]</scope>
    <source>
        <strain evidence="3">cv. XS01</strain>
    </source>
</reference>
<evidence type="ECO:0000313" key="2">
    <source>
        <dbReference type="EMBL" id="KZV43282.1"/>
    </source>
</evidence>
<gene>
    <name evidence="2" type="ORF">F511_22219</name>
</gene>
<feature type="region of interest" description="Disordered" evidence="1">
    <location>
        <begin position="45"/>
        <end position="97"/>
    </location>
</feature>
<dbReference type="EMBL" id="KQ998144">
    <property type="protein sequence ID" value="KZV43282.1"/>
    <property type="molecule type" value="Genomic_DNA"/>
</dbReference>
<accession>A0A2Z7C969</accession>
<protein>
    <submittedName>
        <fullName evidence="2">Uncharacterized protein</fullName>
    </submittedName>
</protein>
<evidence type="ECO:0000313" key="3">
    <source>
        <dbReference type="Proteomes" id="UP000250235"/>
    </source>
</evidence>
<dbReference type="Proteomes" id="UP000250235">
    <property type="component" value="Unassembled WGS sequence"/>
</dbReference>
<keyword evidence="3" id="KW-1185">Reference proteome</keyword>
<name>A0A2Z7C969_9LAMI</name>
<dbReference type="AlphaFoldDB" id="A0A2Z7C969"/>